<gene>
    <name evidence="12 15" type="primary">hisA</name>
    <name evidence="15" type="ORF">ELD05_06045</name>
</gene>
<organism evidence="15 16">
    <name type="scientific">Caldicellulosiruptor changbaiensis</name>
    <dbReference type="NCBI Taxonomy" id="1222016"/>
    <lineage>
        <taxon>Bacteria</taxon>
        <taxon>Bacillati</taxon>
        <taxon>Bacillota</taxon>
        <taxon>Bacillota incertae sedis</taxon>
        <taxon>Caldicellulosiruptorales</taxon>
        <taxon>Caldicellulosiruptoraceae</taxon>
        <taxon>Caldicellulosiruptor</taxon>
    </lineage>
</organism>
<evidence type="ECO:0000256" key="12">
    <source>
        <dbReference type="HAMAP-Rule" id="MF_01014"/>
    </source>
</evidence>
<dbReference type="EC" id="5.3.1.16" evidence="5 12"/>
<dbReference type="GO" id="GO:0000162">
    <property type="term" value="P:L-tryptophan biosynthetic process"/>
    <property type="evidence" value="ECO:0007669"/>
    <property type="project" value="TreeGrafter"/>
</dbReference>
<reference evidence="15 16" key="1">
    <citation type="submission" date="2018-12" db="EMBL/GenBank/DDBJ databases">
        <title>Genome sequence from the cellulolytic species, Caldicellulosiruptor changbaiensis.</title>
        <authorList>
            <person name="Blumer-Schuette S.E."/>
            <person name="Mendoza C."/>
        </authorList>
    </citation>
    <scope>NUCLEOTIDE SEQUENCE [LARGE SCALE GENOMIC DNA]</scope>
    <source>
        <strain evidence="15 16">CBS-Z</strain>
    </source>
</reference>
<protein>
    <recommendedName>
        <fullName evidence="6 12">1-(5-phosphoribosyl)-5-[(5-phosphoribosylamino)methylideneamino] imidazole-4-carboxamide isomerase</fullName>
        <ecNumber evidence="5 12">5.3.1.16</ecNumber>
    </recommendedName>
    <alternativeName>
        <fullName evidence="11 12">Phosphoribosylformimino-5-aminoimidazole carboxamide ribotide isomerase</fullName>
    </alternativeName>
</protein>
<dbReference type="UniPathway" id="UPA00031">
    <property type="reaction ID" value="UER00009"/>
</dbReference>
<dbReference type="InterPro" id="IPR011060">
    <property type="entry name" value="RibuloseP-bd_barrel"/>
</dbReference>
<feature type="active site" description="Proton acceptor" evidence="12">
    <location>
        <position position="8"/>
    </location>
</feature>
<evidence type="ECO:0000256" key="7">
    <source>
        <dbReference type="ARBA" id="ARBA00022490"/>
    </source>
</evidence>
<keyword evidence="10 12" id="KW-0413">Isomerase</keyword>
<evidence type="ECO:0000256" key="3">
    <source>
        <dbReference type="ARBA" id="ARBA00005133"/>
    </source>
</evidence>
<comment type="subcellular location">
    <subcellularLocation>
        <location evidence="2 12 14">Cytoplasm</location>
    </subcellularLocation>
</comment>
<evidence type="ECO:0000256" key="11">
    <source>
        <dbReference type="ARBA" id="ARBA00030547"/>
    </source>
</evidence>
<dbReference type="SUPFAM" id="SSF51366">
    <property type="entry name" value="Ribulose-phoshate binding barrel"/>
    <property type="match status" value="1"/>
</dbReference>
<keyword evidence="9 12" id="KW-0368">Histidine biosynthesis</keyword>
<evidence type="ECO:0000313" key="15">
    <source>
        <dbReference type="EMBL" id="AZT90235.1"/>
    </source>
</evidence>
<dbReference type="GO" id="GO:0005737">
    <property type="term" value="C:cytoplasm"/>
    <property type="evidence" value="ECO:0007669"/>
    <property type="project" value="UniProtKB-SubCell"/>
</dbReference>
<keyword evidence="16" id="KW-1185">Reference proteome</keyword>
<evidence type="ECO:0000313" key="16">
    <source>
        <dbReference type="Proteomes" id="UP000282930"/>
    </source>
</evidence>
<evidence type="ECO:0000256" key="9">
    <source>
        <dbReference type="ARBA" id="ARBA00023102"/>
    </source>
</evidence>
<evidence type="ECO:0000256" key="4">
    <source>
        <dbReference type="ARBA" id="ARBA00009667"/>
    </source>
</evidence>
<dbReference type="Proteomes" id="UP000282930">
    <property type="component" value="Chromosome"/>
</dbReference>
<dbReference type="Pfam" id="PF00977">
    <property type="entry name" value="His_biosynth"/>
    <property type="match status" value="1"/>
</dbReference>
<evidence type="ECO:0000256" key="13">
    <source>
        <dbReference type="RuleBase" id="RU003657"/>
    </source>
</evidence>
<dbReference type="InterPro" id="IPR023016">
    <property type="entry name" value="HisA/PriA"/>
</dbReference>
<dbReference type="KEGG" id="ccha:ELD05_06045"/>
<keyword evidence="8 12" id="KW-0028">Amino-acid biosynthesis</keyword>
<evidence type="ECO:0000256" key="2">
    <source>
        <dbReference type="ARBA" id="ARBA00004496"/>
    </source>
</evidence>
<evidence type="ECO:0000256" key="6">
    <source>
        <dbReference type="ARBA" id="ARBA00018464"/>
    </source>
</evidence>
<sequence length="237" mass="26447">MIVIPAIDIIDGKCVRLTQGDYNKIHEYNSDPVEQARYFEKEGARYLHVVDLDGAKKGSPVNFEVIKRIKEGTSLTIECGGGIRDKKTINDYLLAGIDYIILGSIIFKNPEFVKDAIKKFGNEKFIASLDFEDGFVKLSGWQEATRISIEEGILHIKKLGFQKLIYTDIKTDGMLKGHNFEAAKYIRSLFEGFLISSGGISSKDDVLRLKDIGVDGVIIGKALYTGHVKLNEIINLV</sequence>
<keyword evidence="7 12" id="KW-0963">Cytoplasm</keyword>
<dbReference type="GO" id="GO:0003949">
    <property type="term" value="F:1-(5-phosphoribosyl)-5-[(5-phosphoribosylamino)methylideneamino]imidazole-4-carboxamide isomerase activity"/>
    <property type="evidence" value="ECO:0007669"/>
    <property type="project" value="UniProtKB-UniRule"/>
</dbReference>
<evidence type="ECO:0000256" key="1">
    <source>
        <dbReference type="ARBA" id="ARBA00000901"/>
    </source>
</evidence>
<comment type="catalytic activity">
    <reaction evidence="1 12 14">
        <text>1-(5-phospho-beta-D-ribosyl)-5-[(5-phospho-beta-D-ribosylamino)methylideneamino]imidazole-4-carboxamide = 5-[(5-phospho-1-deoxy-D-ribulos-1-ylimino)methylamino]-1-(5-phospho-beta-D-ribosyl)imidazole-4-carboxamide</text>
        <dbReference type="Rhea" id="RHEA:15469"/>
        <dbReference type="ChEBI" id="CHEBI:58435"/>
        <dbReference type="ChEBI" id="CHEBI:58525"/>
        <dbReference type="EC" id="5.3.1.16"/>
    </reaction>
</comment>
<comment type="pathway">
    <text evidence="3 12 14">Amino-acid biosynthesis; L-histidine biosynthesis; L-histidine from 5-phospho-alpha-D-ribose 1-diphosphate: step 4/9.</text>
</comment>
<dbReference type="HAMAP" id="MF_01014">
    <property type="entry name" value="HisA"/>
    <property type="match status" value="1"/>
</dbReference>
<feature type="active site" description="Proton donor" evidence="12">
    <location>
        <position position="130"/>
    </location>
</feature>
<proteinExistence type="inferred from homology"/>
<dbReference type="PANTHER" id="PTHR43090:SF2">
    <property type="entry name" value="1-(5-PHOSPHORIBOSYL)-5-[(5-PHOSPHORIBOSYLAMINO)METHYLIDENEAMINO] IMIDAZOLE-4-CARBOXAMIDE ISOMERASE"/>
    <property type="match status" value="1"/>
</dbReference>
<comment type="similarity">
    <text evidence="4 12 13">Belongs to the HisA/HisF family.</text>
</comment>
<evidence type="ECO:0000256" key="5">
    <source>
        <dbReference type="ARBA" id="ARBA00012550"/>
    </source>
</evidence>
<dbReference type="InterPro" id="IPR006063">
    <property type="entry name" value="HisA_bact_arch"/>
</dbReference>
<dbReference type="Gene3D" id="3.20.20.70">
    <property type="entry name" value="Aldolase class I"/>
    <property type="match status" value="1"/>
</dbReference>
<dbReference type="AlphaFoldDB" id="A0A3T0D577"/>
<dbReference type="RefSeq" id="WP_127351722.1">
    <property type="nucleotide sequence ID" value="NZ_CP034791.1"/>
</dbReference>
<dbReference type="EMBL" id="CP034791">
    <property type="protein sequence ID" value="AZT90235.1"/>
    <property type="molecule type" value="Genomic_DNA"/>
</dbReference>
<dbReference type="CDD" id="cd04732">
    <property type="entry name" value="HisA"/>
    <property type="match status" value="1"/>
</dbReference>
<name>A0A3T0D577_9FIRM</name>
<dbReference type="InterPro" id="IPR044524">
    <property type="entry name" value="Isoase_HisA-like"/>
</dbReference>
<dbReference type="InterPro" id="IPR006062">
    <property type="entry name" value="His_biosynth"/>
</dbReference>
<dbReference type="InterPro" id="IPR013785">
    <property type="entry name" value="Aldolase_TIM"/>
</dbReference>
<dbReference type="FunFam" id="3.20.20.70:FF:000009">
    <property type="entry name" value="1-(5-phosphoribosyl)-5-[(5-phosphoribosylamino)methylideneamino] imidazole-4-carboxamide isomerase"/>
    <property type="match status" value="1"/>
</dbReference>
<evidence type="ECO:0000256" key="8">
    <source>
        <dbReference type="ARBA" id="ARBA00022605"/>
    </source>
</evidence>
<dbReference type="NCBIfam" id="TIGR00007">
    <property type="entry name" value="1-(5-phosphoribosyl)-5-[(5-phosphoribosylamino)methylideneamino]imidazole-4-carboxamide isomerase"/>
    <property type="match status" value="1"/>
</dbReference>
<dbReference type="PANTHER" id="PTHR43090">
    <property type="entry name" value="1-(5-PHOSPHORIBOSYL)-5-[(5-PHOSPHORIBOSYLAMINO)METHYLIDENEAMINO] IMIDAZOLE-4-CARBOXAMIDE ISOMERASE"/>
    <property type="match status" value="1"/>
</dbReference>
<accession>A0A3T0D577</accession>
<evidence type="ECO:0000256" key="10">
    <source>
        <dbReference type="ARBA" id="ARBA00023235"/>
    </source>
</evidence>
<dbReference type="GO" id="GO:0000105">
    <property type="term" value="P:L-histidine biosynthetic process"/>
    <property type="evidence" value="ECO:0007669"/>
    <property type="project" value="UniProtKB-UniRule"/>
</dbReference>
<evidence type="ECO:0000256" key="14">
    <source>
        <dbReference type="RuleBase" id="RU003658"/>
    </source>
</evidence>